<dbReference type="HOGENOM" id="CLU_086500_3_0_5"/>
<name>M9RJ63_9RHOB</name>
<dbReference type="AlphaFoldDB" id="M9RJ63"/>
<sequence length="128" mass="14447">MENSTKTSVLYNANCPVCNFEIGHYAHYAGKAGLPIRFDDLNTDARNQWGLDADTAARRLYVLHDGVLTSGIPAFLVLWAQMPRYRLLGRIVGLPGIRQMAGAAYDYALAPLIYRWHLRRLPKQRVST</sequence>
<dbReference type="EMBL" id="CP003740">
    <property type="protein sequence ID" value="AGI69865.1"/>
    <property type="molecule type" value="Genomic_DNA"/>
</dbReference>
<accession>M9RJ63</accession>
<organism evidence="2 3">
    <name type="scientific">Octadecabacter antarcticus 307</name>
    <dbReference type="NCBI Taxonomy" id="391626"/>
    <lineage>
        <taxon>Bacteria</taxon>
        <taxon>Pseudomonadati</taxon>
        <taxon>Pseudomonadota</taxon>
        <taxon>Alphaproteobacteria</taxon>
        <taxon>Rhodobacterales</taxon>
        <taxon>Roseobacteraceae</taxon>
        <taxon>Octadecabacter</taxon>
    </lineage>
</organism>
<feature type="transmembrane region" description="Helical" evidence="1">
    <location>
        <begin position="61"/>
        <end position="80"/>
    </location>
</feature>
<dbReference type="InterPro" id="IPR007263">
    <property type="entry name" value="DCC1-like"/>
</dbReference>
<proteinExistence type="predicted"/>
<dbReference type="RefSeq" id="WP_015501757.1">
    <property type="nucleotide sequence ID" value="NC_020911.1"/>
</dbReference>
<evidence type="ECO:0000256" key="1">
    <source>
        <dbReference type="SAM" id="Phobius"/>
    </source>
</evidence>
<evidence type="ECO:0000313" key="3">
    <source>
        <dbReference type="Proteomes" id="UP000005307"/>
    </source>
</evidence>
<keyword evidence="1" id="KW-1133">Transmembrane helix</keyword>
<gene>
    <name evidence="2" type="ORF">OAN307_c45080</name>
</gene>
<evidence type="ECO:0000313" key="2">
    <source>
        <dbReference type="EMBL" id="AGI69865.1"/>
    </source>
</evidence>
<dbReference type="Proteomes" id="UP000005307">
    <property type="component" value="Chromosome"/>
</dbReference>
<keyword evidence="1" id="KW-0472">Membrane</keyword>
<dbReference type="eggNOG" id="COG3011">
    <property type="taxonomic scope" value="Bacteria"/>
</dbReference>
<dbReference type="GO" id="GO:0015035">
    <property type="term" value="F:protein-disulfide reductase activity"/>
    <property type="evidence" value="ECO:0007669"/>
    <property type="project" value="InterPro"/>
</dbReference>
<keyword evidence="3" id="KW-1185">Reference proteome</keyword>
<protein>
    <recommendedName>
        <fullName evidence="4">DUF393 family protein</fullName>
    </recommendedName>
</protein>
<evidence type="ECO:0008006" key="4">
    <source>
        <dbReference type="Google" id="ProtNLM"/>
    </source>
</evidence>
<dbReference type="KEGG" id="oat:OAN307_c45080"/>
<keyword evidence="1" id="KW-0812">Transmembrane</keyword>
<reference evidence="2 3" key="1">
    <citation type="journal article" date="2013" name="PLoS ONE">
        <title>Poles Apart: Arctic and Antarctic Octadecabacter strains Share High Genome Plasticity and a New Type of Xanthorhodopsin.</title>
        <authorList>
            <person name="Vollmers J."/>
            <person name="Voget S."/>
            <person name="Dietrich S."/>
            <person name="Gollnow K."/>
            <person name="Smits M."/>
            <person name="Meyer K."/>
            <person name="Brinkhoff T."/>
            <person name="Simon M."/>
            <person name="Daniel R."/>
        </authorList>
    </citation>
    <scope>NUCLEOTIDE SEQUENCE [LARGE SCALE GENOMIC DNA]</scope>
    <source>
        <strain evidence="2 3">307</strain>
    </source>
</reference>
<dbReference type="Pfam" id="PF04134">
    <property type="entry name" value="DCC1-like"/>
    <property type="match status" value="1"/>
</dbReference>
<dbReference type="STRING" id="391626.OAN307_c45080"/>